<protein>
    <submittedName>
        <fullName evidence="1">Uncharacterized protein</fullName>
    </submittedName>
</protein>
<proteinExistence type="predicted"/>
<dbReference type="EMBL" id="PJQY01000029">
    <property type="protein sequence ID" value="PQQ20678.1"/>
    <property type="molecule type" value="Genomic_DNA"/>
</dbReference>
<name>A0A314ZTT7_PRUYE</name>
<gene>
    <name evidence="1" type="ORF">Pyn_04190</name>
</gene>
<keyword evidence="2" id="KW-1185">Reference proteome</keyword>
<organism evidence="1 2">
    <name type="scientific">Prunus yedoensis var. nudiflora</name>
    <dbReference type="NCBI Taxonomy" id="2094558"/>
    <lineage>
        <taxon>Eukaryota</taxon>
        <taxon>Viridiplantae</taxon>
        <taxon>Streptophyta</taxon>
        <taxon>Embryophyta</taxon>
        <taxon>Tracheophyta</taxon>
        <taxon>Spermatophyta</taxon>
        <taxon>Magnoliopsida</taxon>
        <taxon>eudicotyledons</taxon>
        <taxon>Gunneridae</taxon>
        <taxon>Pentapetalae</taxon>
        <taxon>rosids</taxon>
        <taxon>fabids</taxon>
        <taxon>Rosales</taxon>
        <taxon>Rosaceae</taxon>
        <taxon>Amygdaloideae</taxon>
        <taxon>Amygdaleae</taxon>
        <taxon>Prunus</taxon>
    </lineage>
</organism>
<evidence type="ECO:0000313" key="2">
    <source>
        <dbReference type="Proteomes" id="UP000250321"/>
    </source>
</evidence>
<accession>A0A314ZTT7</accession>
<dbReference type="AlphaFoldDB" id="A0A314ZTT7"/>
<sequence>MAREREHISTNMNMQPHCLVKNEMEGKASLWGRLYLALYNVWTGCIGRIPLQKKIQLRLLGP</sequence>
<reference evidence="1 2" key="1">
    <citation type="submission" date="2018-02" db="EMBL/GenBank/DDBJ databases">
        <title>Draft genome of wild Prunus yedoensis var. nudiflora.</title>
        <authorList>
            <person name="Baek S."/>
            <person name="Kim J.-H."/>
            <person name="Choi K."/>
            <person name="Kim G.-B."/>
            <person name="Cho A."/>
            <person name="Jang H."/>
            <person name="Shin C.-H."/>
            <person name="Yu H.-J."/>
            <person name="Mun J.-H."/>
        </authorList>
    </citation>
    <scope>NUCLEOTIDE SEQUENCE [LARGE SCALE GENOMIC DNA]</scope>
    <source>
        <strain evidence="2">cv. Jeju island</strain>
        <tissue evidence="1">Leaf</tissue>
    </source>
</reference>
<evidence type="ECO:0000313" key="1">
    <source>
        <dbReference type="EMBL" id="PQQ20678.1"/>
    </source>
</evidence>
<dbReference type="Proteomes" id="UP000250321">
    <property type="component" value="Unassembled WGS sequence"/>
</dbReference>
<comment type="caution">
    <text evidence="1">The sequence shown here is derived from an EMBL/GenBank/DDBJ whole genome shotgun (WGS) entry which is preliminary data.</text>
</comment>